<proteinExistence type="predicted"/>
<dbReference type="RefSeq" id="XP_022480661.1">
    <property type="nucleotide sequence ID" value="XM_022612900.1"/>
</dbReference>
<name>A0A1G4BQB5_9PEZI</name>
<evidence type="ECO:0000313" key="1">
    <source>
        <dbReference type="EMBL" id="OHF03525.1"/>
    </source>
</evidence>
<dbReference type="AlphaFoldDB" id="A0A1G4BQB5"/>
<evidence type="ECO:0000313" key="2">
    <source>
        <dbReference type="Proteomes" id="UP000176998"/>
    </source>
</evidence>
<reference evidence="1 2" key="1">
    <citation type="submission" date="2016-09" db="EMBL/GenBank/DDBJ databases">
        <authorList>
            <person name="Capua I."/>
            <person name="De Benedictis P."/>
            <person name="Joannis T."/>
            <person name="Lombin L.H."/>
            <person name="Cattoli G."/>
        </authorList>
    </citation>
    <scope>NUCLEOTIDE SEQUENCE [LARGE SCALE GENOMIC DNA]</scope>
    <source>
        <strain evidence="1 2">IMI 309357</strain>
    </source>
</reference>
<organism evidence="1 2">
    <name type="scientific">Colletotrichum orchidophilum</name>
    <dbReference type="NCBI Taxonomy" id="1209926"/>
    <lineage>
        <taxon>Eukaryota</taxon>
        <taxon>Fungi</taxon>
        <taxon>Dikarya</taxon>
        <taxon>Ascomycota</taxon>
        <taxon>Pezizomycotina</taxon>
        <taxon>Sordariomycetes</taxon>
        <taxon>Hypocreomycetidae</taxon>
        <taxon>Glomerellales</taxon>
        <taxon>Glomerellaceae</taxon>
        <taxon>Colletotrichum</taxon>
    </lineage>
</organism>
<accession>A0A1G4BQB5</accession>
<comment type="caution">
    <text evidence="1">The sequence shown here is derived from an EMBL/GenBank/DDBJ whole genome shotgun (WGS) entry which is preliminary data.</text>
</comment>
<protein>
    <submittedName>
        <fullName evidence="1">Uncharacterized protein</fullName>
    </submittedName>
</protein>
<keyword evidence="2" id="KW-1185">Reference proteome</keyword>
<dbReference type="GeneID" id="34554410"/>
<dbReference type="Proteomes" id="UP000176998">
    <property type="component" value="Unassembled WGS sequence"/>
</dbReference>
<sequence>MRPCARHAGPVLYSYVAAPTIVDNTSALKYLRIPGVLIHQPSSIRGEEHRIRIREARDQTRPSSPCGAAIAWVRTWTWAAAHTVYSLCFCRAFPLLGIPSECQPSCDEDKRWCRHQPCHVHLFSMEPLALVNCAAASWAVIVRPP</sequence>
<gene>
    <name evidence="1" type="ORF">CORC01_01244</name>
</gene>
<dbReference type="EMBL" id="MJBS01000006">
    <property type="protein sequence ID" value="OHF03525.1"/>
    <property type="molecule type" value="Genomic_DNA"/>
</dbReference>